<reference evidence="4" key="1">
    <citation type="submission" date="2015-06" db="EMBL/GenBank/DDBJ databases">
        <authorList>
            <person name="Lim Y.L."/>
            <person name="Ee R."/>
            <person name="Yong D."/>
            <person name="How K.Y."/>
            <person name="Yin W.F."/>
            <person name="Chan K.G."/>
        </authorList>
    </citation>
    <scope>NUCLEOTIDE SEQUENCE [LARGE SCALE GENOMIC DNA]</scope>
    <source>
        <strain evidence="4">DSM 25325</strain>
    </source>
</reference>
<evidence type="ECO:0000313" key="4">
    <source>
        <dbReference type="Proteomes" id="UP000036700"/>
    </source>
</evidence>
<proteinExistence type="predicted"/>
<evidence type="ECO:0000313" key="3">
    <source>
        <dbReference type="EMBL" id="AKJ69567.1"/>
    </source>
</evidence>
<dbReference type="KEGG" id="ptx:ABW99_16465"/>
<evidence type="ECO:0008006" key="5">
    <source>
        <dbReference type="Google" id="ProtNLM"/>
    </source>
</evidence>
<dbReference type="PATRIC" id="fig|445709.3.peg.3480"/>
<dbReference type="Proteomes" id="UP000036700">
    <property type="component" value="Chromosome"/>
</dbReference>
<feature type="signal peptide" evidence="2">
    <location>
        <begin position="1"/>
        <end position="26"/>
    </location>
</feature>
<protein>
    <recommendedName>
        <fullName evidence="5">Periplasmic heavy metal sensor</fullName>
    </recommendedName>
</protein>
<organism evidence="3 4">
    <name type="scientific">Pandoraea thiooxydans</name>
    <dbReference type="NCBI Taxonomy" id="445709"/>
    <lineage>
        <taxon>Bacteria</taxon>
        <taxon>Pseudomonadati</taxon>
        <taxon>Pseudomonadota</taxon>
        <taxon>Betaproteobacteria</taxon>
        <taxon>Burkholderiales</taxon>
        <taxon>Burkholderiaceae</taxon>
        <taxon>Pandoraea</taxon>
    </lineage>
</organism>
<evidence type="ECO:0000256" key="2">
    <source>
        <dbReference type="SAM" id="SignalP"/>
    </source>
</evidence>
<name>A0A0G3EW16_9BURK</name>
<feature type="region of interest" description="Disordered" evidence="1">
    <location>
        <begin position="162"/>
        <end position="187"/>
    </location>
</feature>
<gene>
    <name evidence="3" type="ORF">ABW99_16465</name>
</gene>
<dbReference type="Pfam" id="PF07813">
    <property type="entry name" value="LTXXQ"/>
    <property type="match status" value="1"/>
</dbReference>
<dbReference type="RefSeq" id="WP_047215482.1">
    <property type="nucleotide sequence ID" value="NZ_CP011568.3"/>
</dbReference>
<keyword evidence="2" id="KW-0732">Signal</keyword>
<dbReference type="InterPro" id="IPR012899">
    <property type="entry name" value="LTXXQ"/>
</dbReference>
<accession>A0A0G3EW16</accession>
<evidence type="ECO:0000256" key="1">
    <source>
        <dbReference type="SAM" id="MobiDB-lite"/>
    </source>
</evidence>
<keyword evidence="4" id="KW-1185">Reference proteome</keyword>
<dbReference type="EMBL" id="CP011568">
    <property type="protein sequence ID" value="AKJ69567.1"/>
    <property type="molecule type" value="Genomic_DNA"/>
</dbReference>
<sequence length="187" mass="21517">MQKNRLSILAVSVALAASTLFGTVRAAEPPSSPVATHMPTAPHGRHDFMRSMQQMHDQLKLTPPQEQAWQQALAHMKRNRQEQHENMGRYRALRDSMQHQRILDLSSLRAQRDKIFADNQRLRADTEDQWLAFYNGLNDNQKATVSAAIEARMAKMKAWREHHRAHRHWQHREPGAPAGASQPRAQQ</sequence>
<feature type="chain" id="PRO_5002553631" description="Periplasmic heavy metal sensor" evidence="2">
    <location>
        <begin position="27"/>
        <end position="187"/>
    </location>
</feature>
<dbReference type="AlphaFoldDB" id="A0A0G3EW16"/>